<dbReference type="SUPFAM" id="SSF53927">
    <property type="entry name" value="Cytidine deaminase-like"/>
    <property type="match status" value="1"/>
</dbReference>
<evidence type="ECO:0000259" key="20">
    <source>
        <dbReference type="PROSITE" id="PS51747"/>
    </source>
</evidence>
<organism evidence="21 22">
    <name type="scientific">Diploscapter pachys</name>
    <dbReference type="NCBI Taxonomy" id="2018661"/>
    <lineage>
        <taxon>Eukaryota</taxon>
        <taxon>Metazoa</taxon>
        <taxon>Ecdysozoa</taxon>
        <taxon>Nematoda</taxon>
        <taxon>Chromadorea</taxon>
        <taxon>Rhabditida</taxon>
        <taxon>Rhabditina</taxon>
        <taxon>Rhabditomorpha</taxon>
        <taxon>Rhabditoidea</taxon>
        <taxon>Rhabditidae</taxon>
        <taxon>Diploscapter</taxon>
    </lineage>
</organism>
<dbReference type="PANTHER" id="PTHR24057">
    <property type="entry name" value="GLYCOGEN SYNTHASE KINASE-3 ALPHA"/>
    <property type="match status" value="1"/>
</dbReference>
<dbReference type="InterPro" id="IPR050591">
    <property type="entry name" value="GSK-3"/>
</dbReference>
<dbReference type="GO" id="GO:0072527">
    <property type="term" value="P:pyrimidine-containing compound metabolic process"/>
    <property type="evidence" value="ECO:0007669"/>
    <property type="project" value="UniProtKB-ARBA"/>
</dbReference>
<dbReference type="Gene3D" id="1.10.510.10">
    <property type="entry name" value="Transferase(Phosphotransferase) domain 1"/>
    <property type="match status" value="1"/>
</dbReference>
<proteinExistence type="inferred from homology"/>
<dbReference type="NCBIfam" id="NF004064">
    <property type="entry name" value="PRK05578.1"/>
    <property type="match status" value="1"/>
</dbReference>
<dbReference type="GO" id="GO:0055086">
    <property type="term" value="P:nucleobase-containing small molecule metabolic process"/>
    <property type="evidence" value="ECO:0007669"/>
    <property type="project" value="UniProtKB-ARBA"/>
</dbReference>
<dbReference type="GO" id="GO:0090090">
    <property type="term" value="P:negative regulation of canonical Wnt signaling pathway"/>
    <property type="evidence" value="ECO:0007669"/>
    <property type="project" value="TreeGrafter"/>
</dbReference>
<evidence type="ECO:0000259" key="19">
    <source>
        <dbReference type="PROSITE" id="PS50011"/>
    </source>
</evidence>
<evidence type="ECO:0000256" key="2">
    <source>
        <dbReference type="ARBA" id="ARBA00003949"/>
    </source>
</evidence>
<dbReference type="GO" id="GO:0005524">
    <property type="term" value="F:ATP binding"/>
    <property type="evidence" value="ECO:0007669"/>
    <property type="project" value="UniProtKB-KW"/>
</dbReference>
<dbReference type="FunFam" id="3.40.140.10:FF:000008">
    <property type="entry name" value="Cytidine deaminase"/>
    <property type="match status" value="1"/>
</dbReference>
<evidence type="ECO:0000256" key="8">
    <source>
        <dbReference type="ARBA" id="ARBA00022723"/>
    </source>
</evidence>
<dbReference type="EMBL" id="LIAE01007654">
    <property type="protein sequence ID" value="PAV77814.1"/>
    <property type="molecule type" value="Genomic_DNA"/>
</dbReference>
<dbReference type="InterPro" id="IPR016192">
    <property type="entry name" value="APOBEC/CMP_deaminase_Zn-bd"/>
</dbReference>
<feature type="binding site" evidence="18">
    <location>
        <position position="496"/>
    </location>
    <ligand>
        <name>Zn(2+)</name>
        <dbReference type="ChEBI" id="CHEBI:29105"/>
        <note>catalytic</note>
    </ligand>
</feature>
<dbReference type="InterPro" id="IPR011009">
    <property type="entry name" value="Kinase-like_dom_sf"/>
</dbReference>
<dbReference type="Pfam" id="PF00383">
    <property type="entry name" value="dCMP_cyt_deam_1"/>
    <property type="match status" value="1"/>
</dbReference>
<dbReference type="Pfam" id="PF00069">
    <property type="entry name" value="Pkinase"/>
    <property type="match status" value="1"/>
</dbReference>
<evidence type="ECO:0000256" key="11">
    <source>
        <dbReference type="ARBA" id="ARBA00022801"/>
    </source>
</evidence>
<comment type="function">
    <text evidence="2">This enzyme scavenges exogenous and endogenous cytidine and 2'-deoxycytidine for UMP synthesis.</text>
</comment>
<feature type="binding site" evidence="17">
    <location>
        <begin position="452"/>
        <end position="458"/>
    </location>
    <ligand>
        <name>substrate</name>
    </ligand>
</feature>
<dbReference type="Proteomes" id="UP000218231">
    <property type="component" value="Unassembled WGS sequence"/>
</dbReference>
<dbReference type="InterPro" id="IPR008271">
    <property type="entry name" value="Ser/Thr_kinase_AS"/>
</dbReference>
<feature type="binding site" evidence="18">
    <location>
        <position position="499"/>
    </location>
    <ligand>
        <name>Zn(2+)</name>
        <dbReference type="ChEBI" id="CHEBI:29105"/>
        <note>catalytic</note>
    </ligand>
</feature>
<evidence type="ECO:0000256" key="4">
    <source>
        <dbReference type="ARBA" id="ARBA00006576"/>
    </source>
</evidence>
<dbReference type="NCBIfam" id="TIGR01354">
    <property type="entry name" value="cyt_deam_tetra"/>
    <property type="match status" value="1"/>
</dbReference>
<evidence type="ECO:0000256" key="6">
    <source>
        <dbReference type="ARBA" id="ARBA00022527"/>
    </source>
</evidence>
<evidence type="ECO:0000256" key="3">
    <source>
        <dbReference type="ARBA" id="ARBA00005527"/>
    </source>
</evidence>
<keyword evidence="6" id="KW-0723">Serine/threonine-protein kinase</keyword>
<evidence type="ECO:0000256" key="16">
    <source>
        <dbReference type="PIRSR" id="PIRSR606262-1"/>
    </source>
</evidence>
<dbReference type="SMART" id="SM00220">
    <property type="entry name" value="S_TKc"/>
    <property type="match status" value="1"/>
</dbReference>
<accession>A0A2A2KV43</accession>
<evidence type="ECO:0000256" key="7">
    <source>
        <dbReference type="ARBA" id="ARBA00022679"/>
    </source>
</evidence>
<dbReference type="CDD" id="cd01283">
    <property type="entry name" value="cytidine_deaminase"/>
    <property type="match status" value="1"/>
</dbReference>
<dbReference type="OrthoDB" id="414540at2759"/>
<dbReference type="InterPro" id="IPR000719">
    <property type="entry name" value="Prot_kinase_dom"/>
</dbReference>
<comment type="cofactor">
    <cofactor evidence="1 18">
        <name>Zn(2+)</name>
        <dbReference type="ChEBI" id="CHEBI:29105"/>
    </cofactor>
</comment>
<dbReference type="AlphaFoldDB" id="A0A2A2KV43"/>
<evidence type="ECO:0000256" key="15">
    <source>
        <dbReference type="ARBA" id="ARBA00049558"/>
    </source>
</evidence>
<feature type="binding site" evidence="18">
    <location>
        <position position="463"/>
    </location>
    <ligand>
        <name>Zn(2+)</name>
        <dbReference type="ChEBI" id="CHEBI:29105"/>
        <note>catalytic</note>
    </ligand>
</feature>
<keyword evidence="22" id="KW-1185">Reference proteome</keyword>
<reference evidence="21 22" key="1">
    <citation type="journal article" date="2017" name="Curr. Biol.">
        <title>Genome architecture and evolution of a unichromosomal asexual nematode.</title>
        <authorList>
            <person name="Fradin H."/>
            <person name="Zegar C."/>
            <person name="Gutwein M."/>
            <person name="Lucas J."/>
            <person name="Kovtun M."/>
            <person name="Corcoran D."/>
            <person name="Baugh L.R."/>
            <person name="Kiontke K."/>
            <person name="Gunsalus K."/>
            <person name="Fitch D.H."/>
            <person name="Piano F."/>
        </authorList>
    </citation>
    <scope>NUCLEOTIDE SEQUENCE [LARGE SCALE GENOMIC DNA]</scope>
    <source>
        <strain evidence="21">PF1309</strain>
    </source>
</reference>
<evidence type="ECO:0000256" key="18">
    <source>
        <dbReference type="PIRSR" id="PIRSR606262-3"/>
    </source>
</evidence>
<evidence type="ECO:0000256" key="14">
    <source>
        <dbReference type="ARBA" id="ARBA00032005"/>
    </source>
</evidence>
<comment type="caution">
    <text evidence="21">The sequence shown here is derived from an EMBL/GenBank/DDBJ whole genome shotgun (WGS) entry which is preliminary data.</text>
</comment>
<dbReference type="PANTHER" id="PTHR24057:SF18">
    <property type="entry name" value="SERINE_THREONINE-PROTEIN KINASE R03D7.5-RELATED"/>
    <property type="match status" value="1"/>
</dbReference>
<evidence type="ECO:0000313" key="22">
    <source>
        <dbReference type="Proteomes" id="UP000218231"/>
    </source>
</evidence>
<dbReference type="GO" id="GO:0030424">
    <property type="term" value="C:axon"/>
    <property type="evidence" value="ECO:0007669"/>
    <property type="project" value="TreeGrafter"/>
</dbReference>
<comment type="similarity">
    <text evidence="3">Belongs to the protein kinase superfamily. CMGC Ser/Thr protein kinase family. GSK-3 subfamily.</text>
</comment>
<protein>
    <recommendedName>
        <fullName evidence="5">cytidine deaminase</fullName>
        <ecNumber evidence="5">3.5.4.5</ecNumber>
    </recommendedName>
    <alternativeName>
        <fullName evidence="14">Cytidine aminohydrolase</fullName>
    </alternativeName>
</protein>
<evidence type="ECO:0000256" key="1">
    <source>
        <dbReference type="ARBA" id="ARBA00001947"/>
    </source>
</evidence>
<dbReference type="Gene3D" id="3.40.140.10">
    <property type="entry name" value="Cytidine Deaminase, domain 2"/>
    <property type="match status" value="1"/>
</dbReference>
<name>A0A2A2KV43_9BILA</name>
<dbReference type="InterPro" id="IPR016193">
    <property type="entry name" value="Cytidine_deaminase-like"/>
</dbReference>
<evidence type="ECO:0000256" key="12">
    <source>
        <dbReference type="ARBA" id="ARBA00022833"/>
    </source>
</evidence>
<feature type="domain" description="CMP/dCMP-type deaminase" evidence="20">
    <location>
        <begin position="396"/>
        <end position="537"/>
    </location>
</feature>
<dbReference type="GO" id="GO:0004674">
    <property type="term" value="F:protein serine/threonine kinase activity"/>
    <property type="evidence" value="ECO:0007669"/>
    <property type="project" value="UniProtKB-KW"/>
</dbReference>
<keyword evidence="13" id="KW-0067">ATP-binding</keyword>
<keyword evidence="8 18" id="KW-0479">Metal-binding</keyword>
<keyword evidence="12 18" id="KW-0862">Zinc</keyword>
<dbReference type="PROSITE" id="PS51747">
    <property type="entry name" value="CYT_DCMP_DEAMINASES_2"/>
    <property type="match status" value="1"/>
</dbReference>
<evidence type="ECO:0000256" key="10">
    <source>
        <dbReference type="ARBA" id="ARBA00022777"/>
    </source>
</evidence>
<dbReference type="GO" id="GO:0005829">
    <property type="term" value="C:cytosol"/>
    <property type="evidence" value="ECO:0007669"/>
    <property type="project" value="TreeGrafter"/>
</dbReference>
<dbReference type="PROSITE" id="PS50011">
    <property type="entry name" value="PROTEIN_KINASE_DOM"/>
    <property type="match status" value="1"/>
</dbReference>
<dbReference type="GO" id="GO:0007165">
    <property type="term" value="P:signal transduction"/>
    <property type="evidence" value="ECO:0007669"/>
    <property type="project" value="TreeGrafter"/>
</dbReference>
<keyword evidence="11" id="KW-0378">Hydrolase</keyword>
<keyword evidence="10" id="KW-0418">Kinase</keyword>
<dbReference type="STRING" id="2018661.A0A2A2KV43"/>
<dbReference type="GO" id="GO:0005634">
    <property type="term" value="C:nucleus"/>
    <property type="evidence" value="ECO:0007669"/>
    <property type="project" value="TreeGrafter"/>
</dbReference>
<evidence type="ECO:0000256" key="5">
    <source>
        <dbReference type="ARBA" id="ARBA00012783"/>
    </source>
</evidence>
<feature type="domain" description="Protein kinase" evidence="19">
    <location>
        <begin position="38"/>
        <end position="350"/>
    </location>
</feature>
<dbReference type="InterPro" id="IPR006262">
    <property type="entry name" value="Cyt_deam_tetra"/>
</dbReference>
<dbReference type="GO" id="GO:0070507">
    <property type="term" value="P:regulation of microtubule cytoskeleton organization"/>
    <property type="evidence" value="ECO:0007669"/>
    <property type="project" value="TreeGrafter"/>
</dbReference>
<evidence type="ECO:0000313" key="21">
    <source>
        <dbReference type="EMBL" id="PAV77814.1"/>
    </source>
</evidence>
<dbReference type="SUPFAM" id="SSF56112">
    <property type="entry name" value="Protein kinase-like (PK-like)"/>
    <property type="match status" value="1"/>
</dbReference>
<evidence type="ECO:0000256" key="17">
    <source>
        <dbReference type="PIRSR" id="PIRSR606262-2"/>
    </source>
</evidence>
<dbReference type="InterPro" id="IPR002125">
    <property type="entry name" value="CMP_dCMP_dom"/>
</dbReference>
<dbReference type="PROSITE" id="PS00903">
    <property type="entry name" value="CYT_DCMP_DEAMINASES_1"/>
    <property type="match status" value="1"/>
</dbReference>
<keyword evidence="7" id="KW-0808">Transferase</keyword>
<keyword evidence="9" id="KW-0547">Nucleotide-binding</keyword>
<dbReference type="Gene3D" id="3.30.200.20">
    <property type="entry name" value="Phosphorylase Kinase, domain 1"/>
    <property type="match status" value="1"/>
</dbReference>
<dbReference type="EC" id="3.5.4.5" evidence="5"/>
<comment type="similarity">
    <text evidence="4">Belongs to the cytidine and deoxycytidylate deaminase family.</text>
</comment>
<evidence type="ECO:0000256" key="9">
    <source>
        <dbReference type="ARBA" id="ARBA00022741"/>
    </source>
</evidence>
<sequence>MPVVYAKRITADDLTQEIQVEFVGERHCSLSATDLSFIVGERQFGRGRFSGVFKAELVKPDRMTIAIKMVLVSAEVRTIPAGEVQLPVEIVILGKLRCPFIVSAFYYFTRQVASDVSLSLLKNSTYSFHPIPFKLFYCVILNAMPSDMEKLTRNDKVWLDRVDATMYSWQLLRAIEHLEQKAVIHLDIKPSNILVNHEEGILQLADFGNAYFFDEVPQITTGYQVTRYYRPPELLLGGKQISSACDAWSVACVIYEFFTSKQLFKARDKNGQATPLQVPLILQVFGYPTEEDIKAMNVKRPRYKSCEGRGLGRFVAGAIDDTVLSLLQSILLYNPGKRAKPSVCLQHSTFDLLRSVRVSANSKQRPADHIGQELREMMQLANSQSEKIIKKEAMTVDDEQLLQKAKEVMKHAYIPYSKFPVGAALLTEDDQIIVGGKWILKKSNVCSQLLANHENASYGGTICAERSAMCAALSQGHRKFKAIAVATELPEPASPCGICRQFLIEFGNYPVILGSTTSNNVKKMQLKELLPLAFTPADLDEHSEMTKEK</sequence>
<feature type="active site" description="Proton donor" evidence="16">
    <location>
        <position position="465"/>
    </location>
</feature>
<dbReference type="GO" id="GO:0004126">
    <property type="term" value="F:cytidine deaminase activity"/>
    <property type="evidence" value="ECO:0007669"/>
    <property type="project" value="UniProtKB-EC"/>
</dbReference>
<dbReference type="GO" id="GO:0032436">
    <property type="term" value="P:positive regulation of proteasomal ubiquitin-dependent protein catabolic process"/>
    <property type="evidence" value="ECO:0007669"/>
    <property type="project" value="TreeGrafter"/>
</dbReference>
<dbReference type="PROSITE" id="PS00108">
    <property type="entry name" value="PROTEIN_KINASE_ST"/>
    <property type="match status" value="1"/>
</dbReference>
<comment type="catalytic activity">
    <reaction evidence="15">
        <text>cytidine + H2O + H(+) = uridine + NH4(+)</text>
        <dbReference type="Rhea" id="RHEA:16069"/>
        <dbReference type="ChEBI" id="CHEBI:15377"/>
        <dbReference type="ChEBI" id="CHEBI:15378"/>
        <dbReference type="ChEBI" id="CHEBI:16704"/>
        <dbReference type="ChEBI" id="CHEBI:17562"/>
        <dbReference type="ChEBI" id="CHEBI:28938"/>
        <dbReference type="EC" id="3.5.4.5"/>
    </reaction>
</comment>
<dbReference type="GO" id="GO:0008270">
    <property type="term" value="F:zinc ion binding"/>
    <property type="evidence" value="ECO:0007669"/>
    <property type="project" value="InterPro"/>
</dbReference>
<gene>
    <name evidence="21" type="ORF">WR25_01370</name>
</gene>
<dbReference type="GO" id="GO:0030154">
    <property type="term" value="P:cell differentiation"/>
    <property type="evidence" value="ECO:0007669"/>
    <property type="project" value="TreeGrafter"/>
</dbReference>
<evidence type="ECO:0000256" key="13">
    <source>
        <dbReference type="ARBA" id="ARBA00022840"/>
    </source>
</evidence>